<sequence length="170" mass="19304">MQIRYSGARRASYLYWSDSFDTTIPLSTEDEASSPTRIRITLCLGCTEEDLPVQTPLHVALALKYGACLHAILRASLEVIELRRIVHLRHHHGGVRILKLKHAINGRSQYHQAEILLVPGQEIRGSIQAILRKSRHRVIQKSTRQTRLLDLTLHSAYSEKIQSLEPILSS</sequence>
<keyword evidence="2" id="KW-1185">Reference proteome</keyword>
<dbReference type="Proteomes" id="UP000092993">
    <property type="component" value="Unassembled WGS sequence"/>
</dbReference>
<comment type="caution">
    <text evidence="1">The sequence shown here is derived from an EMBL/GenBank/DDBJ whole genome shotgun (WGS) entry which is preliminary data.</text>
</comment>
<accession>A0A1C7LNR9</accession>
<gene>
    <name evidence="1" type="ORF">A0H81_13610</name>
</gene>
<organism evidence="1 2">
    <name type="scientific">Grifola frondosa</name>
    <name type="common">Maitake</name>
    <name type="synonym">Polyporus frondosus</name>
    <dbReference type="NCBI Taxonomy" id="5627"/>
    <lineage>
        <taxon>Eukaryota</taxon>
        <taxon>Fungi</taxon>
        <taxon>Dikarya</taxon>
        <taxon>Basidiomycota</taxon>
        <taxon>Agaricomycotina</taxon>
        <taxon>Agaricomycetes</taxon>
        <taxon>Polyporales</taxon>
        <taxon>Grifolaceae</taxon>
        <taxon>Grifola</taxon>
    </lineage>
</organism>
<dbReference type="EMBL" id="LUGG01000031">
    <property type="protein sequence ID" value="OBZ66373.1"/>
    <property type="molecule type" value="Genomic_DNA"/>
</dbReference>
<evidence type="ECO:0000313" key="2">
    <source>
        <dbReference type="Proteomes" id="UP000092993"/>
    </source>
</evidence>
<proteinExistence type="predicted"/>
<reference evidence="1 2" key="1">
    <citation type="submission" date="2016-03" db="EMBL/GenBank/DDBJ databases">
        <title>Whole genome sequencing of Grifola frondosa 9006-11.</title>
        <authorList>
            <person name="Min B."/>
            <person name="Park H."/>
            <person name="Kim J.-G."/>
            <person name="Cho H."/>
            <person name="Oh Y.-L."/>
            <person name="Kong W.-S."/>
            <person name="Choi I.-G."/>
        </authorList>
    </citation>
    <scope>NUCLEOTIDE SEQUENCE [LARGE SCALE GENOMIC DNA]</scope>
    <source>
        <strain evidence="1 2">9006-11</strain>
    </source>
</reference>
<dbReference type="AlphaFoldDB" id="A0A1C7LNR9"/>
<protein>
    <submittedName>
        <fullName evidence="1">Uncharacterized protein</fullName>
    </submittedName>
</protein>
<name>A0A1C7LNR9_GRIFR</name>
<evidence type="ECO:0000313" key="1">
    <source>
        <dbReference type="EMBL" id="OBZ66373.1"/>
    </source>
</evidence>